<sequence>MIIKILKNTLFVLLSIFFLMFIIMLIYQSPRKKDAEFINNNEINKICLGELEHFGDGFLIASGYIKDADGSWIDDNGNYPTSKIEQKLEEEETKRYNICINKPII</sequence>
<dbReference type="Proteomes" id="UP000230779">
    <property type="component" value="Unassembled WGS sequence"/>
</dbReference>
<organism evidence="2 3">
    <name type="scientific">Candidatus Kerfeldbacteria bacterium CG_4_10_14_0_8_um_filter_42_10</name>
    <dbReference type="NCBI Taxonomy" id="2014248"/>
    <lineage>
        <taxon>Bacteria</taxon>
        <taxon>Candidatus Kerfeldiibacteriota</taxon>
    </lineage>
</organism>
<dbReference type="AlphaFoldDB" id="A0A2M7RH60"/>
<keyword evidence="1" id="KW-0812">Transmembrane</keyword>
<evidence type="ECO:0000313" key="3">
    <source>
        <dbReference type="Proteomes" id="UP000230779"/>
    </source>
</evidence>
<accession>A0A2M7RH60</accession>
<evidence type="ECO:0000313" key="2">
    <source>
        <dbReference type="EMBL" id="PIY96095.1"/>
    </source>
</evidence>
<feature type="transmembrane region" description="Helical" evidence="1">
    <location>
        <begin position="6"/>
        <end position="27"/>
    </location>
</feature>
<name>A0A2M7RH60_9BACT</name>
<evidence type="ECO:0000256" key="1">
    <source>
        <dbReference type="SAM" id="Phobius"/>
    </source>
</evidence>
<keyword evidence="1" id="KW-0472">Membrane</keyword>
<comment type="caution">
    <text evidence="2">The sequence shown here is derived from an EMBL/GenBank/DDBJ whole genome shotgun (WGS) entry which is preliminary data.</text>
</comment>
<proteinExistence type="predicted"/>
<protein>
    <submittedName>
        <fullName evidence="2">Uncharacterized protein</fullName>
    </submittedName>
</protein>
<keyword evidence="1" id="KW-1133">Transmembrane helix</keyword>
<dbReference type="EMBL" id="PFMD01000058">
    <property type="protein sequence ID" value="PIY96095.1"/>
    <property type="molecule type" value="Genomic_DNA"/>
</dbReference>
<reference evidence="2 3" key="1">
    <citation type="submission" date="2017-09" db="EMBL/GenBank/DDBJ databases">
        <title>Depth-based differentiation of microbial function through sediment-hosted aquifers and enrichment of novel symbionts in the deep terrestrial subsurface.</title>
        <authorList>
            <person name="Probst A.J."/>
            <person name="Ladd B."/>
            <person name="Jarett J.K."/>
            <person name="Geller-Mcgrath D.E."/>
            <person name="Sieber C.M."/>
            <person name="Emerson J.B."/>
            <person name="Anantharaman K."/>
            <person name="Thomas B.C."/>
            <person name="Malmstrom R."/>
            <person name="Stieglmeier M."/>
            <person name="Klingl A."/>
            <person name="Woyke T."/>
            <person name="Ryan C.M."/>
            <person name="Banfield J.F."/>
        </authorList>
    </citation>
    <scope>NUCLEOTIDE SEQUENCE [LARGE SCALE GENOMIC DNA]</scope>
    <source>
        <strain evidence="2">CG_4_10_14_0_8_um_filter_42_10</strain>
    </source>
</reference>
<gene>
    <name evidence="2" type="ORF">COY66_05060</name>
</gene>